<dbReference type="InterPro" id="IPR014031">
    <property type="entry name" value="Ketoacyl_synth_C"/>
</dbReference>
<gene>
    <name evidence="8" type="ORF">VMCG_07037</name>
</gene>
<dbReference type="InterPro" id="IPR001227">
    <property type="entry name" value="Ac_transferase_dom_sf"/>
</dbReference>
<dbReference type="GO" id="GO:0031177">
    <property type="term" value="F:phosphopantetheine binding"/>
    <property type="evidence" value="ECO:0007669"/>
    <property type="project" value="InterPro"/>
</dbReference>
<dbReference type="InterPro" id="IPR020806">
    <property type="entry name" value="PKS_PP-bd"/>
</dbReference>
<dbReference type="PANTHER" id="PTHR43775:SF51">
    <property type="entry name" value="INACTIVE PHENOLPHTHIOCEROL SYNTHESIS POLYKETIDE SYNTHASE TYPE I PKS1-RELATED"/>
    <property type="match status" value="1"/>
</dbReference>
<proteinExistence type="predicted"/>
<keyword evidence="3" id="KW-0808">Transferase</keyword>
<dbReference type="Gene3D" id="1.10.1200.10">
    <property type="entry name" value="ACP-like"/>
    <property type="match status" value="2"/>
</dbReference>
<dbReference type="GO" id="GO:0006633">
    <property type="term" value="P:fatty acid biosynthetic process"/>
    <property type="evidence" value="ECO:0007669"/>
    <property type="project" value="InterPro"/>
</dbReference>
<dbReference type="SUPFAM" id="SSF47336">
    <property type="entry name" value="ACP-like"/>
    <property type="match status" value="2"/>
</dbReference>
<dbReference type="Pfam" id="PF00501">
    <property type="entry name" value="AMP-binding"/>
    <property type="match status" value="1"/>
</dbReference>
<dbReference type="PROSITE" id="PS00606">
    <property type="entry name" value="KS3_1"/>
    <property type="match status" value="1"/>
</dbReference>
<dbReference type="CDD" id="cd04433">
    <property type="entry name" value="AFD_class_I"/>
    <property type="match status" value="1"/>
</dbReference>
<dbReference type="SMART" id="SM00827">
    <property type="entry name" value="PKS_AT"/>
    <property type="match status" value="1"/>
</dbReference>
<dbReference type="PROSITE" id="PS52004">
    <property type="entry name" value="KS3_2"/>
    <property type="match status" value="1"/>
</dbReference>
<evidence type="ECO:0000256" key="3">
    <source>
        <dbReference type="ARBA" id="ARBA00022679"/>
    </source>
</evidence>
<dbReference type="InterPro" id="IPR032821">
    <property type="entry name" value="PKS_assoc"/>
</dbReference>
<evidence type="ECO:0000313" key="8">
    <source>
        <dbReference type="EMBL" id="ROV98058.1"/>
    </source>
</evidence>
<dbReference type="InterPro" id="IPR020841">
    <property type="entry name" value="PKS_Beta-ketoAc_synthase_dom"/>
</dbReference>
<dbReference type="PROSITE" id="PS50075">
    <property type="entry name" value="CARRIER"/>
    <property type="match status" value="2"/>
</dbReference>
<comment type="caution">
    <text evidence="8">The sequence shown here is derived from an EMBL/GenBank/DDBJ whole genome shotgun (WGS) entry which is preliminary data.</text>
</comment>
<dbReference type="GO" id="GO:0016491">
    <property type="term" value="F:oxidoreductase activity"/>
    <property type="evidence" value="ECO:0007669"/>
    <property type="project" value="UniProtKB-KW"/>
</dbReference>
<keyword evidence="1" id="KW-0596">Phosphopantetheine</keyword>
<dbReference type="FunFam" id="3.40.47.10:FF:000019">
    <property type="entry name" value="Polyketide synthase type I"/>
    <property type="match status" value="1"/>
</dbReference>
<dbReference type="InterPro" id="IPR014030">
    <property type="entry name" value="Ketoacyl_synth_N"/>
</dbReference>
<dbReference type="PANTHER" id="PTHR43775">
    <property type="entry name" value="FATTY ACID SYNTHASE"/>
    <property type="match status" value="1"/>
</dbReference>
<dbReference type="InterPro" id="IPR036736">
    <property type="entry name" value="ACP-like_sf"/>
</dbReference>
<dbReference type="SUPFAM" id="SSF55048">
    <property type="entry name" value="Probable ACP-binding domain of malonyl-CoA ACP transacylase"/>
    <property type="match status" value="1"/>
</dbReference>
<dbReference type="InterPro" id="IPR042099">
    <property type="entry name" value="ANL_N_sf"/>
</dbReference>
<dbReference type="Gene3D" id="3.40.47.10">
    <property type="match status" value="1"/>
</dbReference>
<evidence type="ECO:0000256" key="1">
    <source>
        <dbReference type="ARBA" id="ARBA00022450"/>
    </source>
</evidence>
<feature type="region of interest" description="Disordered" evidence="5">
    <location>
        <begin position="1558"/>
        <end position="1607"/>
    </location>
</feature>
<dbReference type="EMBL" id="LKEA01000027">
    <property type="protein sequence ID" value="ROV98058.1"/>
    <property type="molecule type" value="Genomic_DNA"/>
</dbReference>
<dbReference type="GO" id="GO:0044550">
    <property type="term" value="P:secondary metabolite biosynthetic process"/>
    <property type="evidence" value="ECO:0007669"/>
    <property type="project" value="UniProtKB-ARBA"/>
</dbReference>
<evidence type="ECO:0000259" key="6">
    <source>
        <dbReference type="PROSITE" id="PS50075"/>
    </source>
</evidence>
<dbReference type="SMART" id="SM01294">
    <property type="entry name" value="PKS_PP_betabranch"/>
    <property type="match status" value="1"/>
</dbReference>
<reference evidence="8 9" key="1">
    <citation type="submission" date="2015-09" db="EMBL/GenBank/DDBJ databases">
        <title>Host preference determinants of Valsa canker pathogens revealed by comparative genomics.</title>
        <authorList>
            <person name="Yin Z."/>
            <person name="Huang L."/>
        </authorList>
    </citation>
    <scope>NUCLEOTIDE SEQUENCE [LARGE SCALE GENOMIC DNA]</scope>
    <source>
        <strain evidence="8 9">03-1</strain>
    </source>
</reference>
<dbReference type="Gene3D" id="3.40.50.12780">
    <property type="entry name" value="N-terminal domain of ligase-like"/>
    <property type="match status" value="1"/>
</dbReference>
<evidence type="ECO:0000256" key="2">
    <source>
        <dbReference type="ARBA" id="ARBA00022553"/>
    </source>
</evidence>
<dbReference type="InterPro" id="IPR050091">
    <property type="entry name" value="PKS_NRPS_Biosynth_Enz"/>
</dbReference>
<keyword evidence="9" id="KW-1185">Reference proteome</keyword>
<dbReference type="OrthoDB" id="5334845at2759"/>
<dbReference type="GO" id="GO:0004312">
    <property type="term" value="F:fatty acid synthase activity"/>
    <property type="evidence" value="ECO:0007669"/>
    <property type="project" value="TreeGrafter"/>
</dbReference>
<feature type="compositionally biased region" description="Polar residues" evidence="5">
    <location>
        <begin position="1560"/>
        <end position="1576"/>
    </location>
</feature>
<dbReference type="PROSITE" id="PS00455">
    <property type="entry name" value="AMP_BINDING"/>
    <property type="match status" value="1"/>
</dbReference>
<dbReference type="InterPro" id="IPR016039">
    <property type="entry name" value="Thiolase-like"/>
</dbReference>
<dbReference type="Gene3D" id="3.40.366.10">
    <property type="entry name" value="Malonyl-Coenzyme A Acyl Carrier Protein, domain 2"/>
    <property type="match status" value="1"/>
</dbReference>
<dbReference type="Gene3D" id="3.30.300.30">
    <property type="match status" value="1"/>
</dbReference>
<dbReference type="Pfam" id="PF00698">
    <property type="entry name" value="Acyl_transf_1"/>
    <property type="match status" value="1"/>
</dbReference>
<evidence type="ECO:0008006" key="10">
    <source>
        <dbReference type="Google" id="ProtNLM"/>
    </source>
</evidence>
<keyword evidence="2" id="KW-0597">Phosphoprotein</keyword>
<dbReference type="InterPro" id="IPR020845">
    <property type="entry name" value="AMP-binding_CS"/>
</dbReference>
<feature type="domain" description="Ketosynthase family 3 (KS3)" evidence="7">
    <location>
        <begin position="653"/>
        <end position="1084"/>
    </location>
</feature>
<feature type="domain" description="Carrier" evidence="6">
    <location>
        <begin position="1630"/>
        <end position="1713"/>
    </location>
</feature>
<dbReference type="Pfam" id="PF13193">
    <property type="entry name" value="AMP-binding_C"/>
    <property type="match status" value="1"/>
</dbReference>
<dbReference type="Pfam" id="PF00550">
    <property type="entry name" value="PP-binding"/>
    <property type="match status" value="2"/>
</dbReference>
<name>A0A423W3Z5_9PEZI</name>
<dbReference type="InterPro" id="IPR014043">
    <property type="entry name" value="Acyl_transferase_dom"/>
</dbReference>
<dbReference type="CDD" id="cd00833">
    <property type="entry name" value="PKS"/>
    <property type="match status" value="1"/>
</dbReference>
<dbReference type="Proteomes" id="UP000283895">
    <property type="component" value="Unassembled WGS sequence"/>
</dbReference>
<dbReference type="InterPro" id="IPR045851">
    <property type="entry name" value="AMP-bd_C_sf"/>
</dbReference>
<dbReference type="GO" id="GO:0004315">
    <property type="term" value="F:3-oxoacyl-[acyl-carrier-protein] synthase activity"/>
    <property type="evidence" value="ECO:0007669"/>
    <property type="project" value="InterPro"/>
</dbReference>
<dbReference type="InterPro" id="IPR016036">
    <property type="entry name" value="Malonyl_transacylase_ACP-bd"/>
</dbReference>
<evidence type="ECO:0000259" key="7">
    <source>
        <dbReference type="PROSITE" id="PS52004"/>
    </source>
</evidence>
<dbReference type="Pfam" id="PF00109">
    <property type="entry name" value="ketoacyl-synt"/>
    <property type="match status" value="1"/>
</dbReference>
<feature type="domain" description="Carrier" evidence="6">
    <location>
        <begin position="551"/>
        <end position="627"/>
    </location>
</feature>
<dbReference type="InterPro" id="IPR016035">
    <property type="entry name" value="Acyl_Trfase/lysoPLipase"/>
</dbReference>
<dbReference type="InterPro" id="IPR025110">
    <property type="entry name" value="AMP-bd_C"/>
</dbReference>
<dbReference type="InterPro" id="IPR006162">
    <property type="entry name" value="Ppantetheine_attach_site"/>
</dbReference>
<dbReference type="SUPFAM" id="SSF56801">
    <property type="entry name" value="Acetyl-CoA synthetase-like"/>
    <property type="match status" value="1"/>
</dbReference>
<dbReference type="PROSITE" id="PS00012">
    <property type="entry name" value="PHOSPHOPANTETHEINE"/>
    <property type="match status" value="1"/>
</dbReference>
<keyword evidence="4" id="KW-0560">Oxidoreductase</keyword>
<dbReference type="SMART" id="SM00823">
    <property type="entry name" value="PKS_PP"/>
    <property type="match status" value="2"/>
</dbReference>
<evidence type="ECO:0000313" key="9">
    <source>
        <dbReference type="Proteomes" id="UP000283895"/>
    </source>
</evidence>
<protein>
    <recommendedName>
        <fullName evidence="10">Carrier domain-containing protein</fullName>
    </recommendedName>
</protein>
<dbReference type="STRING" id="356882.A0A423W3Z5"/>
<organism evidence="8 9">
    <name type="scientific">Cytospora schulzeri</name>
    <dbReference type="NCBI Taxonomy" id="448051"/>
    <lineage>
        <taxon>Eukaryota</taxon>
        <taxon>Fungi</taxon>
        <taxon>Dikarya</taxon>
        <taxon>Ascomycota</taxon>
        <taxon>Pezizomycotina</taxon>
        <taxon>Sordariomycetes</taxon>
        <taxon>Sordariomycetidae</taxon>
        <taxon>Diaporthales</taxon>
        <taxon>Cytosporaceae</taxon>
        <taxon>Cytospora</taxon>
    </lineage>
</organism>
<dbReference type="SUPFAM" id="SSF52151">
    <property type="entry name" value="FabD/lysophospholipase-like"/>
    <property type="match status" value="1"/>
</dbReference>
<dbReference type="InterPro" id="IPR009081">
    <property type="entry name" value="PP-bd_ACP"/>
</dbReference>
<sequence>MELILSSVPDLLKQHAETRGQQTAFSGPAGRTVTYADLAARTGRIAGRLVSAGITRGHRVAIVLGNCIETVESTFAITRASAVGVPLDPRSSRAELTRALGNSRAHVVITDGRRLGRVVDAIKAGRETAEMPRIIVVVDGASDCLDVKVEGLVLEQYEDWAGHTSSSISEQHPPLDDLGLEEPAWLHYTTGTTGQPKGVLSCQRSWMWTAVASYVPSLGLTCEDKLFWPLPLFHAFGHSLCIIGTLAVGASTHLVGDELVPPSLLSRPETTIIAGAPTTFRELVTDSADREALSLLRPRACVSAGAPAPAGLSAQVEGLFKVPLLNHYGCTECGLIATTNPGEAFQEGSSGPPPQGIDIQIRLLTADGQISDEAADGDEGEICVRTPSFMLGYEGDELQVPKTEDGWYRTGDLGRLIEAGSGTSQRLLTVTGRFKELIIRGGENIHPGEVEQALRAHPDVADVIVTRLPHDMLGEVPAAFIVPEANVDIDVKKLLAACRAVLPDYKVPVTFYTIDDIPRTSSGKPKRLAAVELLRTGTSCRPLTARLLTEDLVEPLVLAESAAVCGGGLELEQLDPDQSFTTLGLSSLTGVVLRDRLASLTGLELPVTLVFDHSTPAAVSQYLRDRLFGTHQHDQHEQDQQDLPQIEDGVPGTEPIAIISMDCRYPGGISSPEDLWHVVSEGLDVTSDFPSNRGWDNDALYDPDPNKTGTCIARRGGFLHDMADFDAGFFGMSPREALATDPQQRLLLETTHSLIERAGIAPSALRGTATGVFIGMIYSDYASRFNHGTGKGNEHEAHLDIGSSPSVAAGRISYSFDFKGPSMAIDAACSSSLTAIHMAAASLQTRESRSLAIAGGVTLMSTPRQFIAFSRQRGLSTDGRCRSYSADANGTGWSEGVGLVLLERLSDARRNGHTVLGLVRGSAVNSDGTSNGLTAPSGPAQHEVIRQALARAALSPADVDVLDGHGTATSLGDPIEVQAVLKAYGDKSRSNPLLLGSVKSNIGHTQAAAGIASVIKMVQSMQHGIVPKSLHITKPSPHVDWASGAVELLADARQWPQTPKDRPRRAAVSSFGISGTNAHVILEHVDVKHDEEQKRLPTAKTGNSYPWLLSAADEVALKAQACAVAALLDTKDAIDIAFSLATTRSSLSHRAAVTSTSADDLHEALMALAEGRLHSSVSTGLARADKTGRSQSRLAFLFSGQGSQRPDMGQKLCARFPKFNAAFREACKELDPRLERPLSEVITSSHDINNRAGGASRLLDRADFAQAAVFAFEVAMYRLLESFGIRPDYVTGHSLGEIAAAHVAGYLSLADAATLVAARGTLMAGLPEGGAMASILATEDEVNKVLRGMNGTATAVVAAINAKDSVVVSGPTDTVLAVKDSFAAKGRPATRLKVSHAFHSPMMEPLLEPLGQAIRHISSSPSTSSPKIPLVSTVTGKLVDSGDLTAEYWMRHVVAPVRFADALHTLSTVAGVATFLEIGPSAPLANYVPNAIATSGRKEDEVDILLKSLGQLWVRGIQPHNIGTGGQGWEAVFNGSGARAIKLPVYPFQRRRYWLESPTDAPTASTSGSGQSTPSHESPKPSYRLTNGATKAKPKSEPVPEDPETPTAVAAAGRDTCAWQDHLSSLPAEQHRAALLSLVQVEVAAVLGYQDHQYVPRTAWDTPLTELGFDSVLGILLRNRLGKQAGVPLPANLTFNEATATSQALVEYLLARMEPVAAMKTNSIAMNEAVAVCA</sequence>
<evidence type="ECO:0000256" key="4">
    <source>
        <dbReference type="ARBA" id="ARBA00023002"/>
    </source>
</evidence>
<dbReference type="InterPro" id="IPR018201">
    <property type="entry name" value="Ketoacyl_synth_AS"/>
</dbReference>
<accession>A0A423W3Z5</accession>
<dbReference type="InterPro" id="IPR000873">
    <property type="entry name" value="AMP-dep_synth/lig_dom"/>
</dbReference>
<dbReference type="SUPFAM" id="SSF53901">
    <property type="entry name" value="Thiolase-like"/>
    <property type="match status" value="1"/>
</dbReference>
<dbReference type="SMART" id="SM00825">
    <property type="entry name" value="PKS_KS"/>
    <property type="match status" value="1"/>
</dbReference>
<dbReference type="Pfam" id="PF16197">
    <property type="entry name" value="KAsynt_C_assoc"/>
    <property type="match status" value="1"/>
</dbReference>
<dbReference type="Pfam" id="PF02801">
    <property type="entry name" value="Ketoacyl-synt_C"/>
    <property type="match status" value="1"/>
</dbReference>
<evidence type="ECO:0000256" key="5">
    <source>
        <dbReference type="SAM" id="MobiDB-lite"/>
    </source>
</evidence>
<dbReference type="Gene3D" id="3.30.70.3290">
    <property type="match status" value="1"/>
</dbReference>